<gene>
    <name evidence="2" type="ORF">WNY58_01660</name>
</gene>
<keyword evidence="1" id="KW-0472">Membrane</keyword>
<keyword evidence="3" id="KW-1185">Reference proteome</keyword>
<proteinExistence type="predicted"/>
<sequence>MNYSNNLTKRSRTIAALSLLFFIVYCSVGVCTNLLGSTLSDASGSHVMAQGMDHSQHTLNADIVSEHCANGEVGCDWSVNPVADPATDAQPLSSFFFLYAIAFVSLLFTLMSGLRQGASFRFAFALQQFYQCGFPRLHLQKAVFLN</sequence>
<accession>A0ABU9TNE2</accession>
<reference evidence="2 3" key="1">
    <citation type="submission" date="2024-03" db="EMBL/GenBank/DDBJ databases">
        <title>Community enrichment and isolation of bacterial strains for fucoidan degradation.</title>
        <authorList>
            <person name="Sichert A."/>
        </authorList>
    </citation>
    <scope>NUCLEOTIDE SEQUENCE [LARGE SCALE GENOMIC DNA]</scope>
    <source>
        <strain evidence="2 3">AS76</strain>
    </source>
</reference>
<keyword evidence="1" id="KW-0812">Transmembrane</keyword>
<evidence type="ECO:0000313" key="3">
    <source>
        <dbReference type="Proteomes" id="UP001449225"/>
    </source>
</evidence>
<feature type="transmembrane region" description="Helical" evidence="1">
    <location>
        <begin position="95"/>
        <end position="114"/>
    </location>
</feature>
<evidence type="ECO:0000256" key="1">
    <source>
        <dbReference type="SAM" id="Phobius"/>
    </source>
</evidence>
<evidence type="ECO:0008006" key="4">
    <source>
        <dbReference type="Google" id="ProtNLM"/>
    </source>
</evidence>
<dbReference type="Proteomes" id="UP001449225">
    <property type="component" value="Unassembled WGS sequence"/>
</dbReference>
<organism evidence="2 3">
    <name type="scientific">Neptuniibacter pectenicola</name>
    <dbReference type="NCBI Taxonomy" id="1806669"/>
    <lineage>
        <taxon>Bacteria</taxon>
        <taxon>Pseudomonadati</taxon>
        <taxon>Pseudomonadota</taxon>
        <taxon>Gammaproteobacteria</taxon>
        <taxon>Oceanospirillales</taxon>
        <taxon>Oceanospirillaceae</taxon>
        <taxon>Neptuniibacter</taxon>
    </lineage>
</organism>
<protein>
    <recommendedName>
        <fullName evidence="4">DUF2946 domain-containing protein</fullName>
    </recommendedName>
</protein>
<keyword evidence="1" id="KW-1133">Transmembrane helix</keyword>
<comment type="caution">
    <text evidence="2">The sequence shown here is derived from an EMBL/GenBank/DDBJ whole genome shotgun (WGS) entry which is preliminary data.</text>
</comment>
<dbReference type="RefSeq" id="WP_067983055.1">
    <property type="nucleotide sequence ID" value="NZ_JBBMRA010000001.1"/>
</dbReference>
<name>A0ABU9TNE2_9GAMM</name>
<evidence type="ECO:0000313" key="2">
    <source>
        <dbReference type="EMBL" id="MEM5535087.1"/>
    </source>
</evidence>
<feature type="transmembrane region" description="Helical" evidence="1">
    <location>
        <begin position="12"/>
        <end position="35"/>
    </location>
</feature>
<dbReference type="EMBL" id="JBBMRA010000001">
    <property type="protein sequence ID" value="MEM5535087.1"/>
    <property type="molecule type" value="Genomic_DNA"/>
</dbReference>